<dbReference type="Proteomes" id="UP001187682">
    <property type="component" value="Unassembled WGS sequence"/>
</dbReference>
<sequence>MNPSLDDMSNPHAASSSSGIFESARDIDLQVKNSDSLVGDSGSPNWDSPSYATSPTGRPTENPPPASGNGGAGSQQVKSDILYLVNSFTWSKDTDSIADILENVTALSLLKPTPTTHEYFPRYKISDESYTLPLAAPPSLTSSVEVEGSNTQSQALEVDVHTSVLPDPTWDPKEMPLGFGQGPTSGVNSTSGATTPCNQLLKARHESGEKGLVPALPRAAGRAVREE</sequence>
<accession>A0AAE8MNQ9</accession>
<keyword evidence="3" id="KW-1185">Reference proteome</keyword>
<evidence type="ECO:0000313" key="2">
    <source>
        <dbReference type="EMBL" id="SPN96611.1"/>
    </source>
</evidence>
<evidence type="ECO:0000256" key="1">
    <source>
        <dbReference type="SAM" id="MobiDB-lite"/>
    </source>
</evidence>
<proteinExistence type="predicted"/>
<dbReference type="AlphaFoldDB" id="A0AAE8MNQ9"/>
<name>A0AAE8MNQ9_9PEZI</name>
<evidence type="ECO:0000313" key="3">
    <source>
        <dbReference type="Proteomes" id="UP001187682"/>
    </source>
</evidence>
<dbReference type="EMBL" id="ONZQ02000001">
    <property type="protein sequence ID" value="SPN96611.1"/>
    <property type="molecule type" value="Genomic_DNA"/>
</dbReference>
<feature type="compositionally biased region" description="Polar residues" evidence="1">
    <location>
        <begin position="31"/>
        <end position="59"/>
    </location>
</feature>
<comment type="caution">
    <text evidence="2">The sequence shown here is derived from an EMBL/GenBank/DDBJ whole genome shotgun (WGS) entry which is preliminary data.</text>
</comment>
<protein>
    <submittedName>
        <fullName evidence="2">Uncharacterized protein</fullName>
    </submittedName>
</protein>
<feature type="region of interest" description="Disordered" evidence="1">
    <location>
        <begin position="1"/>
        <end position="75"/>
    </location>
</feature>
<reference evidence="2" key="1">
    <citation type="submission" date="2018-03" db="EMBL/GenBank/DDBJ databases">
        <authorList>
            <person name="Guldener U."/>
        </authorList>
    </citation>
    <scope>NUCLEOTIDE SEQUENCE</scope>
</reference>
<organism evidence="2 3">
    <name type="scientific">Cephalotrichum gorgonifer</name>
    <dbReference type="NCBI Taxonomy" id="2041049"/>
    <lineage>
        <taxon>Eukaryota</taxon>
        <taxon>Fungi</taxon>
        <taxon>Dikarya</taxon>
        <taxon>Ascomycota</taxon>
        <taxon>Pezizomycotina</taxon>
        <taxon>Sordariomycetes</taxon>
        <taxon>Hypocreomycetidae</taxon>
        <taxon>Microascales</taxon>
        <taxon>Microascaceae</taxon>
        <taxon>Cephalotrichum</taxon>
    </lineage>
</organism>
<gene>
    <name evidence="2" type="ORF">DNG_00132</name>
</gene>
<feature type="region of interest" description="Disordered" evidence="1">
    <location>
        <begin position="204"/>
        <end position="227"/>
    </location>
</feature>